<dbReference type="VEuPathDB" id="TriTrypDB:TcCLB.503559.80"/>
<dbReference type="VEuPathDB" id="TriTrypDB:TCDM_07465"/>
<dbReference type="OrthoDB" id="241137at2759"/>
<gene>
    <name evidence="5" type="ORF">C3747_281g19</name>
</gene>
<organism evidence="5 6">
    <name type="scientific">Trypanosoma cruzi</name>
    <dbReference type="NCBI Taxonomy" id="5693"/>
    <lineage>
        <taxon>Eukaryota</taxon>
        <taxon>Discoba</taxon>
        <taxon>Euglenozoa</taxon>
        <taxon>Kinetoplastea</taxon>
        <taxon>Metakinetoplastina</taxon>
        <taxon>Trypanosomatida</taxon>
        <taxon>Trypanosomatidae</taxon>
        <taxon>Trypanosoma</taxon>
        <taxon>Schizotrypanum</taxon>
    </lineage>
</organism>
<dbReference type="VEuPathDB" id="TriTrypDB:ECC02_009758"/>
<evidence type="ECO:0000256" key="2">
    <source>
        <dbReference type="SAM" id="MobiDB-lite"/>
    </source>
</evidence>
<dbReference type="EMBL" id="PRFC01000281">
    <property type="protein sequence ID" value="PWU94181.1"/>
    <property type="molecule type" value="Genomic_DNA"/>
</dbReference>
<evidence type="ECO:0000313" key="5">
    <source>
        <dbReference type="EMBL" id="PWU94181.1"/>
    </source>
</evidence>
<feature type="compositionally biased region" description="Low complexity" evidence="2">
    <location>
        <begin position="367"/>
        <end position="378"/>
    </location>
</feature>
<evidence type="ECO:0000259" key="4">
    <source>
        <dbReference type="PROSITE" id="PS50212"/>
    </source>
</evidence>
<dbReference type="VEuPathDB" id="TriTrypDB:BCY84_12844"/>
<dbReference type="Gene3D" id="1.20.870.10">
    <property type="entry name" value="Son of sevenless (SoS) protein Chain: S domain 1"/>
    <property type="match status" value="1"/>
</dbReference>
<dbReference type="VEuPathDB" id="TriTrypDB:TcG_07259"/>
<dbReference type="VEuPathDB" id="TriTrypDB:C3747_281g19"/>
<dbReference type="AlphaFoldDB" id="A0A2V2VD30"/>
<sequence>MGAPPEPATVDGRSPLITPDTLHEIVAEYLQSAGMREVAADMRRHVESTRASTDDATTIRQPSREDRTGSQPPSVGPSAGALEWCLCSYAATRLVVRQLLSDGASKLTSQFKSMDLPAPDETFVRYALDSNDKHMWSVQDDVDALYVAGVGWDGHGMPMFGTLHQIIEALTHVSVLPLSTPSEEKLLAQEEFTHAFLRQHRYFTSSHTVLAKLMERFTVPLSVKLGFENFEAHGIRVHAPGTSLSAFLSVSRITRTHRGDEKAVKGGVNSFSPSASLWLFVCQSIQMRVMSVLTLWLREYPQHFDDAMHHSIHLFLDDCSSISQPWSDCPSQLHAMMEFVRDSISAAAEKKRTGTLATRQHRLTDGPPTLTSSSPSRTVAAEENSFARRQAYPTCIFLLRALTDVGPSTEFRTESWVDKLQEVVNLFLALSVEQYAAGLVSLHLHLFTSLQAEEVLKVLHRSSAAYLSSSSFHLTPVGAFLASSTDLSAWTVSVLLHAAALDGHQMRDAGHISSAAENFLKLYKYLVELVVALVRLNDLHGAVAVHRGLHHPILQRVLTQPRIVALIPESTSQNVTRLHEVLGICSEKDVAKGKSLENYMRGILDVDAHPLIPPLQHYLGKMTRLKDEMPSFLTLRTDELYPSTDPGKKTREIVLLHWRKYIILDRMVSQLKVWHSGARPTAIDRAFENQFVEQKRKIIWNHWQLAEMANELLSAL</sequence>
<dbReference type="CDD" id="cd00531">
    <property type="entry name" value="NTF2_like"/>
    <property type="match status" value="1"/>
</dbReference>
<dbReference type="InterPro" id="IPR023578">
    <property type="entry name" value="Ras_GEF_dom_sf"/>
</dbReference>
<dbReference type="VEuPathDB" id="TriTrypDB:TcCLB.511693.120"/>
<dbReference type="VEuPathDB" id="TriTrypDB:TCSYLVIO_001786"/>
<evidence type="ECO:0008006" key="7">
    <source>
        <dbReference type="Google" id="ProtNLM"/>
    </source>
</evidence>
<accession>A0A2V2VD30</accession>
<dbReference type="GO" id="GO:0005085">
    <property type="term" value="F:guanyl-nucleotide exchange factor activity"/>
    <property type="evidence" value="ECO:0007669"/>
    <property type="project" value="UniProtKB-KW"/>
</dbReference>
<dbReference type="VEuPathDB" id="TriTrypDB:TcYC6_0045180"/>
<dbReference type="InterPro" id="IPR001895">
    <property type="entry name" value="RASGEF_cat_dom"/>
</dbReference>
<dbReference type="SUPFAM" id="SSF48366">
    <property type="entry name" value="Ras GEF"/>
    <property type="match status" value="1"/>
</dbReference>
<feature type="compositionally biased region" description="Polar residues" evidence="2">
    <location>
        <begin position="49"/>
        <end position="61"/>
    </location>
</feature>
<dbReference type="VEuPathDB" id="TriTrypDB:TcCL_ESM06230"/>
<proteinExistence type="predicted"/>
<dbReference type="VEuPathDB" id="TriTrypDB:C4B63_30g148"/>
<dbReference type="PROSITE" id="PS50212">
    <property type="entry name" value="RASGEF_NTER"/>
    <property type="match status" value="1"/>
</dbReference>
<feature type="domain" description="Ras-GEF" evidence="3">
    <location>
        <begin position="431"/>
        <end position="708"/>
    </location>
</feature>
<evidence type="ECO:0000313" key="6">
    <source>
        <dbReference type="Proteomes" id="UP000246078"/>
    </source>
</evidence>
<protein>
    <recommendedName>
        <fullName evidence="7">N-terminal Ras-GEF domain-containing protein</fullName>
    </recommendedName>
</protein>
<dbReference type="InterPro" id="IPR000651">
    <property type="entry name" value="Ras-like_Gua-exchang_fac_N"/>
</dbReference>
<dbReference type="Pfam" id="PF00618">
    <property type="entry name" value="RasGEF_N"/>
    <property type="match status" value="1"/>
</dbReference>
<reference evidence="5 6" key="1">
    <citation type="journal article" date="2018" name="Microb. Genom.">
        <title>Expanding an expanded genome: long-read sequencing of Trypanosoma cruzi.</title>
        <authorList>
            <person name="Berna L."/>
            <person name="Rodriguez M."/>
            <person name="Chiribao M.L."/>
            <person name="Parodi-Talice A."/>
            <person name="Pita S."/>
            <person name="Rijo G."/>
            <person name="Alvarez-Valin F."/>
            <person name="Robello C."/>
        </authorList>
    </citation>
    <scope>NUCLEOTIDE SEQUENCE [LARGE SCALE GENOMIC DNA]</scope>
    <source>
        <strain evidence="5 6">TCC</strain>
    </source>
</reference>
<dbReference type="VEuPathDB" id="TriTrypDB:TcBrA4_0088520"/>
<dbReference type="Gene3D" id="1.10.840.10">
    <property type="entry name" value="Ras guanine-nucleotide exchange factors catalytic domain"/>
    <property type="match status" value="1"/>
</dbReference>
<feature type="domain" description="N-terminal Ras-GEF" evidence="4">
    <location>
        <begin position="154"/>
        <end position="341"/>
    </location>
</feature>
<dbReference type="Proteomes" id="UP000246078">
    <property type="component" value="Unassembled WGS sequence"/>
</dbReference>
<evidence type="ECO:0000259" key="3">
    <source>
        <dbReference type="PROSITE" id="PS50009"/>
    </source>
</evidence>
<dbReference type="PROSITE" id="PS50009">
    <property type="entry name" value="RASGEF_CAT"/>
    <property type="match status" value="1"/>
</dbReference>
<dbReference type="Pfam" id="PF00617">
    <property type="entry name" value="RasGEF"/>
    <property type="match status" value="1"/>
</dbReference>
<dbReference type="InterPro" id="IPR036964">
    <property type="entry name" value="RASGEF_cat_dom_sf"/>
</dbReference>
<comment type="caution">
    <text evidence="5">The sequence shown here is derived from an EMBL/GenBank/DDBJ whole genome shotgun (WGS) entry which is preliminary data.</text>
</comment>
<name>A0A2V2VD30_TRYCR</name>
<keyword evidence="1" id="KW-0344">Guanine-nucleotide releasing factor</keyword>
<feature type="region of interest" description="Disordered" evidence="2">
    <location>
        <begin position="351"/>
        <end position="378"/>
    </location>
</feature>
<dbReference type="VEuPathDB" id="TriTrypDB:Tc_MARK_618"/>
<evidence type="ECO:0000256" key="1">
    <source>
        <dbReference type="PROSITE-ProRule" id="PRU00168"/>
    </source>
</evidence>
<dbReference type="GO" id="GO:0007264">
    <property type="term" value="P:small GTPase-mediated signal transduction"/>
    <property type="evidence" value="ECO:0007669"/>
    <property type="project" value="InterPro"/>
</dbReference>
<feature type="region of interest" description="Disordered" evidence="2">
    <location>
        <begin position="45"/>
        <end position="76"/>
    </location>
</feature>